<protein>
    <submittedName>
        <fullName evidence="2">Uncharacterized protein</fullName>
    </submittedName>
</protein>
<proteinExistence type="predicted"/>
<dbReference type="Proteomes" id="UP001383192">
    <property type="component" value="Unassembled WGS sequence"/>
</dbReference>
<comment type="caution">
    <text evidence="2">The sequence shown here is derived from an EMBL/GenBank/DDBJ whole genome shotgun (WGS) entry which is preliminary data.</text>
</comment>
<sequence length="229" mass="26863">MPRTKIYCSRRAKKEAERAKSARHYEKNRDAILARKRELRKAQKERQRLSEQTVRIAKREERQATEEKQHTKEVKQAAWASGYEDAVGKLRRLEHGLNKETGSCVSRHLDNICTAVLAWYQSSRTSDSPLDYHQLVFTAMQGGIDRVSSDILRQFGSGFQKEWQRSQTLSRRVTRILCCLDGMSMGVMGEDLDELYQARRLRHQRQPWRNWVDGKGLDKEVTEEDMNMY</sequence>
<keyword evidence="3" id="KW-1185">Reference proteome</keyword>
<reference evidence="2 3" key="1">
    <citation type="submission" date="2024-01" db="EMBL/GenBank/DDBJ databases">
        <title>A draft genome for a cacao thread blight-causing isolate of Paramarasmius palmivorus.</title>
        <authorList>
            <person name="Baruah I.K."/>
            <person name="Bukari Y."/>
            <person name="Amoako-Attah I."/>
            <person name="Meinhardt L.W."/>
            <person name="Bailey B.A."/>
            <person name="Cohen S.P."/>
        </authorList>
    </citation>
    <scope>NUCLEOTIDE SEQUENCE [LARGE SCALE GENOMIC DNA]</scope>
    <source>
        <strain evidence="2 3">GH-12</strain>
    </source>
</reference>
<gene>
    <name evidence="2" type="ORF">VNI00_017528</name>
</gene>
<feature type="region of interest" description="Disordered" evidence="1">
    <location>
        <begin position="1"/>
        <end position="29"/>
    </location>
</feature>
<evidence type="ECO:0000313" key="3">
    <source>
        <dbReference type="Proteomes" id="UP001383192"/>
    </source>
</evidence>
<dbReference type="EMBL" id="JAYKXP010000176">
    <property type="protein sequence ID" value="KAK7021082.1"/>
    <property type="molecule type" value="Genomic_DNA"/>
</dbReference>
<organism evidence="2 3">
    <name type="scientific">Paramarasmius palmivorus</name>
    <dbReference type="NCBI Taxonomy" id="297713"/>
    <lineage>
        <taxon>Eukaryota</taxon>
        <taxon>Fungi</taxon>
        <taxon>Dikarya</taxon>
        <taxon>Basidiomycota</taxon>
        <taxon>Agaricomycotina</taxon>
        <taxon>Agaricomycetes</taxon>
        <taxon>Agaricomycetidae</taxon>
        <taxon>Agaricales</taxon>
        <taxon>Marasmiineae</taxon>
        <taxon>Marasmiaceae</taxon>
        <taxon>Paramarasmius</taxon>
    </lineage>
</organism>
<evidence type="ECO:0000313" key="2">
    <source>
        <dbReference type="EMBL" id="KAK7021082.1"/>
    </source>
</evidence>
<feature type="compositionally biased region" description="Basic and acidic residues" evidence="1">
    <location>
        <begin position="14"/>
        <end position="29"/>
    </location>
</feature>
<name>A0AAW0B673_9AGAR</name>
<dbReference type="AlphaFoldDB" id="A0AAW0B673"/>
<evidence type="ECO:0000256" key="1">
    <source>
        <dbReference type="SAM" id="MobiDB-lite"/>
    </source>
</evidence>
<accession>A0AAW0B673</accession>